<keyword evidence="3" id="KW-1185">Reference proteome</keyword>
<organism evidence="2 3">
    <name type="scientific">Halogeometricum luteum</name>
    <dbReference type="NCBI Taxonomy" id="2950537"/>
    <lineage>
        <taxon>Archaea</taxon>
        <taxon>Methanobacteriati</taxon>
        <taxon>Methanobacteriota</taxon>
        <taxon>Stenosarchaea group</taxon>
        <taxon>Halobacteria</taxon>
        <taxon>Halobacteriales</taxon>
        <taxon>Haloferacaceae</taxon>
        <taxon>Halogeometricum</taxon>
    </lineage>
</organism>
<comment type="caution">
    <text evidence="2">The sequence shown here is derived from an EMBL/GenBank/DDBJ whole genome shotgun (WGS) entry which is preliminary data.</text>
</comment>
<dbReference type="RefSeq" id="WP_310930833.1">
    <property type="nucleotide sequence ID" value="NZ_JAMQOQ010000009.1"/>
</dbReference>
<dbReference type="Proteomes" id="UP001254813">
    <property type="component" value="Unassembled WGS sequence"/>
</dbReference>
<gene>
    <name evidence="2" type="ORF">NDI79_22290</name>
</gene>
<feature type="compositionally biased region" description="Basic and acidic residues" evidence="1">
    <location>
        <begin position="456"/>
        <end position="476"/>
    </location>
</feature>
<proteinExistence type="predicted"/>
<reference evidence="2 3" key="1">
    <citation type="submission" date="2022-06" db="EMBL/GenBank/DDBJ databases">
        <title>Halogeometricum sp. a new haloarchaeum isolate from saline soil.</title>
        <authorList>
            <person name="Strakova D."/>
            <person name="Galisteo C."/>
            <person name="Sanchez-Porro C."/>
            <person name="Ventosa A."/>
        </authorList>
    </citation>
    <scope>NUCLEOTIDE SEQUENCE [LARGE SCALE GENOMIC DNA]</scope>
    <source>
        <strain evidence="3">S3BR25-2</strain>
    </source>
</reference>
<protein>
    <recommendedName>
        <fullName evidence="4">Restriction endonuclease</fullName>
    </recommendedName>
</protein>
<evidence type="ECO:0008006" key="4">
    <source>
        <dbReference type="Google" id="ProtNLM"/>
    </source>
</evidence>
<dbReference type="EMBL" id="JAMQOQ010000009">
    <property type="protein sequence ID" value="MDS0296898.1"/>
    <property type="molecule type" value="Genomic_DNA"/>
</dbReference>
<evidence type="ECO:0000256" key="1">
    <source>
        <dbReference type="SAM" id="MobiDB-lite"/>
    </source>
</evidence>
<evidence type="ECO:0000313" key="2">
    <source>
        <dbReference type="EMBL" id="MDS0296898.1"/>
    </source>
</evidence>
<accession>A0ABU2G7V8</accession>
<name>A0ABU2G7V8_9EURY</name>
<evidence type="ECO:0000313" key="3">
    <source>
        <dbReference type="Proteomes" id="UP001254813"/>
    </source>
</evidence>
<feature type="region of interest" description="Disordered" evidence="1">
    <location>
        <begin position="456"/>
        <end position="484"/>
    </location>
</feature>
<sequence length="484" mass="56225">MPIYNHEGTSEASGDKGEKYKQAIEEYLRARGYSIERRSNHHSTTEDLAAVTVDESFHYLSGEKVGDDVKKFVRVEAKGTKLSRLDDDFLTELARVFIDYCEQDGGFEYHIYASYLQAFDKWERIFDPRTNTPEYISDYFDTLRERQKLNDAEEAALQDLGVEDFEWFLADVFVHRASWNRLGQMAEDERSVNRSKWDFYTRENSPSREAETLVANFLRISGLPESIYIGENLADHPEDIYADNPRHLPIWVESGLFYSLIPMEEMPDSLRPFVDGESVQSRPFVSWLESEDTAPNVAKRLFNREIRRRAVDGYEDCRMVRHQYENRLLFKHEGGGSGEEDDSPAKTRVEGWDVAMDWGAYTAHRYASPVVKQYKEQFYVFIDTGWMFSHSGRGTSIVKGDTASKLHDKLQSSGHYRPNNLKAQFRQWRAYLGMDESPPLEEAGIEDDPQRLEFEHEEGLELRVRPPKDGSERELLMQRGVDAY</sequence>